<sequence length="235" mass="26129">MTKYNVKQSTLGTYVKNEQQILQSFESEKFQASRKRLRTAAHPQLEEALLRWVTDCRNAHLPLSGPLIMAQEVGKLYQVDLLGAVHIIAQVWESTPPQVIANCFRHSGFVRPEHAAVADDGVDEVSAESTDDDCLTFDAVLPTDVTLQDYIAIDDCVATTGLLTDEEIINDVTGAQEHHDSDKESCEEVEPRPHRTSREVSEALLILEDVCLSSSDSLRAVGHLEELRKIVIPPD</sequence>
<gene>
    <name evidence="1" type="ORF">HPB49_020780</name>
</gene>
<evidence type="ECO:0000313" key="2">
    <source>
        <dbReference type="Proteomes" id="UP000821865"/>
    </source>
</evidence>
<evidence type="ECO:0000313" key="1">
    <source>
        <dbReference type="EMBL" id="KAH7966927.1"/>
    </source>
</evidence>
<dbReference type="Proteomes" id="UP000821865">
    <property type="component" value="Chromosome 2"/>
</dbReference>
<keyword evidence="2" id="KW-1185">Reference proteome</keyword>
<organism evidence="1 2">
    <name type="scientific">Dermacentor silvarum</name>
    <name type="common">Tick</name>
    <dbReference type="NCBI Taxonomy" id="543639"/>
    <lineage>
        <taxon>Eukaryota</taxon>
        <taxon>Metazoa</taxon>
        <taxon>Ecdysozoa</taxon>
        <taxon>Arthropoda</taxon>
        <taxon>Chelicerata</taxon>
        <taxon>Arachnida</taxon>
        <taxon>Acari</taxon>
        <taxon>Parasitiformes</taxon>
        <taxon>Ixodida</taxon>
        <taxon>Ixodoidea</taxon>
        <taxon>Ixodidae</taxon>
        <taxon>Rhipicephalinae</taxon>
        <taxon>Dermacentor</taxon>
    </lineage>
</organism>
<protein>
    <submittedName>
        <fullName evidence="1">Uncharacterized protein</fullName>
    </submittedName>
</protein>
<accession>A0ACB8DFQ1</accession>
<comment type="caution">
    <text evidence="1">The sequence shown here is derived from an EMBL/GenBank/DDBJ whole genome shotgun (WGS) entry which is preliminary data.</text>
</comment>
<reference evidence="1" key="1">
    <citation type="submission" date="2020-05" db="EMBL/GenBank/DDBJ databases">
        <title>Large-scale comparative analyses of tick genomes elucidate their genetic diversity and vector capacities.</title>
        <authorList>
            <person name="Jia N."/>
            <person name="Wang J."/>
            <person name="Shi W."/>
            <person name="Du L."/>
            <person name="Sun Y."/>
            <person name="Zhan W."/>
            <person name="Jiang J."/>
            <person name="Wang Q."/>
            <person name="Zhang B."/>
            <person name="Ji P."/>
            <person name="Sakyi L.B."/>
            <person name="Cui X."/>
            <person name="Yuan T."/>
            <person name="Jiang B."/>
            <person name="Yang W."/>
            <person name="Lam T.T.-Y."/>
            <person name="Chang Q."/>
            <person name="Ding S."/>
            <person name="Wang X."/>
            <person name="Zhu J."/>
            <person name="Ruan X."/>
            <person name="Zhao L."/>
            <person name="Wei J."/>
            <person name="Que T."/>
            <person name="Du C."/>
            <person name="Cheng J."/>
            <person name="Dai P."/>
            <person name="Han X."/>
            <person name="Huang E."/>
            <person name="Gao Y."/>
            <person name="Liu J."/>
            <person name="Shao H."/>
            <person name="Ye R."/>
            <person name="Li L."/>
            <person name="Wei W."/>
            <person name="Wang X."/>
            <person name="Wang C."/>
            <person name="Yang T."/>
            <person name="Huo Q."/>
            <person name="Li W."/>
            <person name="Guo W."/>
            <person name="Chen H."/>
            <person name="Zhou L."/>
            <person name="Ni X."/>
            <person name="Tian J."/>
            <person name="Zhou Y."/>
            <person name="Sheng Y."/>
            <person name="Liu T."/>
            <person name="Pan Y."/>
            <person name="Xia L."/>
            <person name="Li J."/>
            <person name="Zhao F."/>
            <person name="Cao W."/>
        </authorList>
    </citation>
    <scope>NUCLEOTIDE SEQUENCE</scope>
    <source>
        <strain evidence="1">Dsil-2018</strain>
    </source>
</reference>
<proteinExistence type="predicted"/>
<name>A0ACB8DFQ1_DERSI</name>
<dbReference type="EMBL" id="CM023471">
    <property type="protein sequence ID" value="KAH7966927.1"/>
    <property type="molecule type" value="Genomic_DNA"/>
</dbReference>